<evidence type="ECO:0000313" key="1">
    <source>
        <dbReference type="EMBL" id="KKR42438.1"/>
    </source>
</evidence>
<evidence type="ECO:0000313" key="2">
    <source>
        <dbReference type="Proteomes" id="UP000034881"/>
    </source>
</evidence>
<dbReference type="Proteomes" id="UP000034881">
    <property type="component" value="Unassembled WGS sequence"/>
</dbReference>
<gene>
    <name evidence="1" type="ORF">UT77_C0002G0091</name>
</gene>
<sequence>MHKPFYASGFLYSLKTNQILLFQTPGKENEKTTLTTIGGEGKQKEDPQAAFQRIIKKLLNLDLKTKDIYPIYDYFQDDLKKDNFVFYAELKRKPAIGSSENGAFVWVTFEEALKVLFPAHSKQDVIVGQRVINAKWRESQGM</sequence>
<dbReference type="Gene3D" id="3.90.79.10">
    <property type="entry name" value="Nucleoside Triphosphate Pyrophosphohydrolase"/>
    <property type="match status" value="1"/>
</dbReference>
<protein>
    <submittedName>
        <fullName evidence="1">Uncharacterized protein</fullName>
    </submittedName>
</protein>
<comment type="caution">
    <text evidence="1">The sequence shown here is derived from an EMBL/GenBank/DDBJ whole genome shotgun (WGS) entry which is preliminary data.</text>
</comment>
<name>A0A0G0QQL3_9BACT</name>
<reference evidence="1 2" key="1">
    <citation type="journal article" date="2015" name="Nature">
        <title>rRNA introns, odd ribosomes, and small enigmatic genomes across a large radiation of phyla.</title>
        <authorList>
            <person name="Brown C.T."/>
            <person name="Hug L.A."/>
            <person name="Thomas B.C."/>
            <person name="Sharon I."/>
            <person name="Castelle C.J."/>
            <person name="Singh A."/>
            <person name="Wilkins M.J."/>
            <person name="Williams K.H."/>
            <person name="Banfield J.F."/>
        </authorList>
    </citation>
    <scope>NUCLEOTIDE SEQUENCE [LARGE SCALE GENOMIC DNA]</scope>
</reference>
<dbReference type="EMBL" id="LBYB01000002">
    <property type="protein sequence ID" value="KKR42438.1"/>
    <property type="molecule type" value="Genomic_DNA"/>
</dbReference>
<dbReference type="InterPro" id="IPR015797">
    <property type="entry name" value="NUDIX_hydrolase-like_dom_sf"/>
</dbReference>
<dbReference type="SUPFAM" id="SSF55811">
    <property type="entry name" value="Nudix"/>
    <property type="match status" value="1"/>
</dbReference>
<organism evidence="1 2">
    <name type="scientific">Candidatus Daviesbacteria bacterium GW2011_GWC2_40_12</name>
    <dbReference type="NCBI Taxonomy" id="1618431"/>
    <lineage>
        <taxon>Bacteria</taxon>
        <taxon>Candidatus Daviesiibacteriota</taxon>
    </lineage>
</organism>
<proteinExistence type="predicted"/>
<accession>A0A0G0QQL3</accession>
<dbReference type="AlphaFoldDB" id="A0A0G0QQL3"/>